<proteinExistence type="predicted"/>
<dbReference type="Proteomes" id="UP000319852">
    <property type="component" value="Chromosome"/>
</dbReference>
<gene>
    <name evidence="1" type="ORF">HG15A2_43190</name>
</gene>
<dbReference type="KEGG" id="amob:HG15A2_43190"/>
<keyword evidence="2" id="KW-1185">Reference proteome</keyword>
<protein>
    <submittedName>
        <fullName evidence="1">Uncharacterized protein</fullName>
    </submittedName>
</protein>
<accession>A0A517N1G8</accession>
<dbReference type="AlphaFoldDB" id="A0A517N1G8"/>
<sequence>MSPTDPHLIRSKILTIDALSNTSILAERYLKCPTDNPPVRTAWLGTWPTINDPVFAWCFPTGSDTAEHDIQLPQISPDPIDCNNRI</sequence>
<evidence type="ECO:0000313" key="1">
    <source>
        <dbReference type="EMBL" id="QDT00977.1"/>
    </source>
</evidence>
<name>A0A517N1G8_9BACT</name>
<dbReference type="EMBL" id="CP036263">
    <property type="protein sequence ID" value="QDT00977.1"/>
    <property type="molecule type" value="Genomic_DNA"/>
</dbReference>
<reference evidence="1 2" key="1">
    <citation type="submission" date="2019-02" db="EMBL/GenBank/DDBJ databases">
        <title>Deep-cultivation of Planctomycetes and their phenomic and genomic characterization uncovers novel biology.</title>
        <authorList>
            <person name="Wiegand S."/>
            <person name="Jogler M."/>
            <person name="Boedeker C."/>
            <person name="Pinto D."/>
            <person name="Vollmers J."/>
            <person name="Rivas-Marin E."/>
            <person name="Kohn T."/>
            <person name="Peeters S.H."/>
            <person name="Heuer A."/>
            <person name="Rast P."/>
            <person name="Oberbeckmann S."/>
            <person name="Bunk B."/>
            <person name="Jeske O."/>
            <person name="Meyerdierks A."/>
            <person name="Storesund J.E."/>
            <person name="Kallscheuer N."/>
            <person name="Luecker S."/>
            <person name="Lage O.M."/>
            <person name="Pohl T."/>
            <person name="Merkel B.J."/>
            <person name="Hornburger P."/>
            <person name="Mueller R.-W."/>
            <person name="Bruemmer F."/>
            <person name="Labrenz M."/>
            <person name="Spormann A.M."/>
            <person name="Op den Camp H."/>
            <person name="Overmann J."/>
            <person name="Amann R."/>
            <person name="Jetten M.S.M."/>
            <person name="Mascher T."/>
            <person name="Medema M.H."/>
            <person name="Devos D.P."/>
            <person name="Kaster A.-K."/>
            <person name="Ovreas L."/>
            <person name="Rohde M."/>
            <person name="Galperin M.Y."/>
            <person name="Jogler C."/>
        </authorList>
    </citation>
    <scope>NUCLEOTIDE SEQUENCE [LARGE SCALE GENOMIC DNA]</scope>
    <source>
        <strain evidence="1 2">HG15A2</strain>
    </source>
</reference>
<evidence type="ECO:0000313" key="2">
    <source>
        <dbReference type="Proteomes" id="UP000319852"/>
    </source>
</evidence>
<organism evidence="1 2">
    <name type="scientific">Adhaeretor mobilis</name>
    <dbReference type="NCBI Taxonomy" id="1930276"/>
    <lineage>
        <taxon>Bacteria</taxon>
        <taxon>Pseudomonadati</taxon>
        <taxon>Planctomycetota</taxon>
        <taxon>Planctomycetia</taxon>
        <taxon>Pirellulales</taxon>
        <taxon>Lacipirellulaceae</taxon>
        <taxon>Adhaeretor</taxon>
    </lineage>
</organism>